<name>A0A165RCM9_9AGAM</name>
<evidence type="ECO:0000313" key="2">
    <source>
        <dbReference type="EMBL" id="KZT23621.1"/>
    </source>
</evidence>
<dbReference type="InParanoid" id="A0A165RCM9"/>
<evidence type="ECO:0000256" key="1">
    <source>
        <dbReference type="SAM" id="MobiDB-lite"/>
    </source>
</evidence>
<feature type="region of interest" description="Disordered" evidence="1">
    <location>
        <begin position="193"/>
        <end position="264"/>
    </location>
</feature>
<keyword evidence="3" id="KW-1185">Reference proteome</keyword>
<feature type="compositionally biased region" description="Polar residues" evidence="1">
    <location>
        <begin position="196"/>
        <end position="205"/>
    </location>
</feature>
<dbReference type="Proteomes" id="UP000076761">
    <property type="component" value="Unassembled WGS sequence"/>
</dbReference>
<reference evidence="2 3" key="1">
    <citation type="journal article" date="2016" name="Mol. Biol. Evol.">
        <title>Comparative Genomics of Early-Diverging Mushroom-Forming Fungi Provides Insights into the Origins of Lignocellulose Decay Capabilities.</title>
        <authorList>
            <person name="Nagy L.G."/>
            <person name="Riley R."/>
            <person name="Tritt A."/>
            <person name="Adam C."/>
            <person name="Daum C."/>
            <person name="Floudas D."/>
            <person name="Sun H."/>
            <person name="Yadav J.S."/>
            <person name="Pangilinan J."/>
            <person name="Larsson K.H."/>
            <person name="Matsuura K."/>
            <person name="Barry K."/>
            <person name="Labutti K."/>
            <person name="Kuo R."/>
            <person name="Ohm R.A."/>
            <person name="Bhattacharya S.S."/>
            <person name="Shirouzu T."/>
            <person name="Yoshinaga Y."/>
            <person name="Martin F.M."/>
            <person name="Grigoriev I.V."/>
            <person name="Hibbett D.S."/>
        </authorList>
    </citation>
    <scope>NUCLEOTIDE SEQUENCE [LARGE SCALE GENOMIC DNA]</scope>
    <source>
        <strain evidence="2 3">HHB14362 ss-1</strain>
    </source>
</reference>
<organism evidence="2 3">
    <name type="scientific">Neolentinus lepideus HHB14362 ss-1</name>
    <dbReference type="NCBI Taxonomy" id="1314782"/>
    <lineage>
        <taxon>Eukaryota</taxon>
        <taxon>Fungi</taxon>
        <taxon>Dikarya</taxon>
        <taxon>Basidiomycota</taxon>
        <taxon>Agaricomycotina</taxon>
        <taxon>Agaricomycetes</taxon>
        <taxon>Gloeophyllales</taxon>
        <taxon>Gloeophyllaceae</taxon>
        <taxon>Neolentinus</taxon>
    </lineage>
</organism>
<dbReference type="EMBL" id="KV425583">
    <property type="protein sequence ID" value="KZT23621.1"/>
    <property type="molecule type" value="Genomic_DNA"/>
</dbReference>
<proteinExistence type="predicted"/>
<accession>A0A165RCM9</accession>
<evidence type="ECO:0000313" key="3">
    <source>
        <dbReference type="Proteomes" id="UP000076761"/>
    </source>
</evidence>
<feature type="compositionally biased region" description="Low complexity" evidence="1">
    <location>
        <begin position="213"/>
        <end position="238"/>
    </location>
</feature>
<gene>
    <name evidence="2" type="ORF">NEOLEDRAFT_522993</name>
</gene>
<dbReference type="AlphaFoldDB" id="A0A165RCM9"/>
<sequence length="264" mass="28810">MIADHISTVAPHLVLSRVAIRPQLILPPYHVYQLPPCHVGCYFLLTCFSVPSLDPFAVTSGGVQFADSDADSDRAGWRYEDEAGPLTEEPVLLEWQIEGWVSDIDPAYGDEHEHDDAELIPFEDADAEEMADDTAQRWGAHAKPGELTLDEDLMYPGAGKSLCAYSSYANTSPHAPLSLPTLPTLSTIPTPASLSQLTHSSSPPSIANVHHPSLSSYIPSSPSSSQRYSRQSQSQSQQKGWDFTGMEDGGAGWYDPQRRSWLGA</sequence>
<protein>
    <submittedName>
        <fullName evidence="2">Uncharacterized protein</fullName>
    </submittedName>
</protein>